<evidence type="ECO:0000256" key="7">
    <source>
        <dbReference type="SAM" id="Phobius"/>
    </source>
</evidence>
<feature type="transmembrane region" description="Helical" evidence="7">
    <location>
        <begin position="12"/>
        <end position="32"/>
    </location>
</feature>
<evidence type="ECO:0000313" key="9">
    <source>
        <dbReference type="EMBL" id="GAA4450678.1"/>
    </source>
</evidence>
<dbReference type="InterPro" id="IPR003362">
    <property type="entry name" value="Bact_transf"/>
</dbReference>
<dbReference type="NCBIfam" id="TIGR03025">
    <property type="entry name" value="EPS_sugtrans"/>
    <property type="match status" value="1"/>
</dbReference>
<dbReference type="RefSeq" id="WP_345241513.1">
    <property type="nucleotide sequence ID" value="NZ_BAABHD010000012.1"/>
</dbReference>
<evidence type="ECO:0000256" key="5">
    <source>
        <dbReference type="ARBA" id="ARBA00022989"/>
    </source>
</evidence>
<comment type="similarity">
    <text evidence="2">Belongs to the bacterial sugar transferase family.</text>
</comment>
<feature type="transmembrane region" description="Helical" evidence="7">
    <location>
        <begin position="79"/>
        <end position="97"/>
    </location>
</feature>
<dbReference type="Pfam" id="PF02397">
    <property type="entry name" value="Bac_transf"/>
    <property type="match status" value="1"/>
</dbReference>
<feature type="transmembrane region" description="Helical" evidence="7">
    <location>
        <begin position="109"/>
        <end position="133"/>
    </location>
</feature>
<dbReference type="InterPro" id="IPR017475">
    <property type="entry name" value="EPS_sugar_tfrase"/>
</dbReference>
<keyword evidence="6 7" id="KW-0472">Membrane</keyword>
<dbReference type="Proteomes" id="UP001501175">
    <property type="component" value="Unassembled WGS sequence"/>
</dbReference>
<name>A0ABP8MLA7_9BACT</name>
<proteinExistence type="inferred from homology"/>
<keyword evidence="10" id="KW-1185">Reference proteome</keyword>
<dbReference type="PANTHER" id="PTHR30576">
    <property type="entry name" value="COLANIC BIOSYNTHESIS UDP-GLUCOSE LIPID CARRIER TRANSFERASE"/>
    <property type="match status" value="1"/>
</dbReference>
<organism evidence="9 10">
    <name type="scientific">Nibrella saemangeumensis</name>
    <dbReference type="NCBI Taxonomy" id="1084526"/>
    <lineage>
        <taxon>Bacteria</taxon>
        <taxon>Pseudomonadati</taxon>
        <taxon>Bacteroidota</taxon>
        <taxon>Cytophagia</taxon>
        <taxon>Cytophagales</taxon>
        <taxon>Spirosomataceae</taxon>
        <taxon>Nibrella</taxon>
    </lineage>
</organism>
<dbReference type="EMBL" id="BAABHD010000012">
    <property type="protein sequence ID" value="GAA4450678.1"/>
    <property type="molecule type" value="Genomic_DNA"/>
</dbReference>
<dbReference type="Gene3D" id="3.40.50.720">
    <property type="entry name" value="NAD(P)-binding Rossmann-like Domain"/>
    <property type="match status" value="1"/>
</dbReference>
<dbReference type="NCBIfam" id="TIGR03023">
    <property type="entry name" value="WcaJ_sugtrans"/>
    <property type="match status" value="1"/>
</dbReference>
<evidence type="ECO:0000259" key="8">
    <source>
        <dbReference type="Pfam" id="PF02397"/>
    </source>
</evidence>
<comment type="caution">
    <text evidence="9">The sequence shown here is derived from an EMBL/GenBank/DDBJ whole genome shotgun (WGS) entry which is preliminary data.</text>
</comment>
<reference evidence="10" key="1">
    <citation type="journal article" date="2019" name="Int. J. Syst. Evol. Microbiol.">
        <title>The Global Catalogue of Microorganisms (GCM) 10K type strain sequencing project: providing services to taxonomists for standard genome sequencing and annotation.</title>
        <authorList>
            <consortium name="The Broad Institute Genomics Platform"/>
            <consortium name="The Broad Institute Genome Sequencing Center for Infectious Disease"/>
            <person name="Wu L."/>
            <person name="Ma J."/>
        </authorList>
    </citation>
    <scope>NUCLEOTIDE SEQUENCE [LARGE SCALE GENOMIC DNA]</scope>
    <source>
        <strain evidence="10">JCM 17927</strain>
    </source>
</reference>
<dbReference type="InterPro" id="IPR017473">
    <property type="entry name" value="Undecaprenyl-P_gluc_Ptfrase"/>
</dbReference>
<evidence type="ECO:0000256" key="2">
    <source>
        <dbReference type="ARBA" id="ARBA00006464"/>
    </source>
</evidence>
<dbReference type="Pfam" id="PF13727">
    <property type="entry name" value="CoA_binding_3"/>
    <property type="match status" value="1"/>
</dbReference>
<dbReference type="PANTHER" id="PTHR30576:SF0">
    <property type="entry name" value="UNDECAPRENYL-PHOSPHATE N-ACETYLGALACTOSAMINYL 1-PHOSPHATE TRANSFERASE-RELATED"/>
    <property type="match status" value="1"/>
</dbReference>
<sequence length="465" mass="54760">MNRSFLRSLQIFFIILDLFVLNIIYLVAEGIYEESAESKEFYRYVQFWILANWFWITLTAIGGVYAARNILYFEPFMRRTMRMFAIWALLSLAYLFLPRRVELSQPLVFTTVGFFLLGLIFNRFLYLGIRIWIKREVHLSRKILILGFNDLARSVAKFLEEEQFGIKVVGFIDETGRIRSAETASHPVYPNLDDTLRVSRQLRVNEIYSTIMPENNAKVYKIMEQAEKDLIRFRVVADFQSFINKPVYVDFLRDVPILSVRREPLEEVINRFNKRLFDIVFSLFVTIFILSWLVPILGLLIYLESPGPILFVQIRGGKNNKPFGCYKFRSMTVNKAAEAVQATKGDKRVTKIGRIIRKTSLDEFPQFINVLKGEMSIVGPRPHMLKHNKGFALMEEQYMIRQFLKPGITGWAQVNGYRGEITQLEHIKKRVEYDLYYLENWSLWLDFKIVFLTVYNVFKGEEMAY</sequence>
<evidence type="ECO:0000256" key="6">
    <source>
        <dbReference type="ARBA" id="ARBA00023136"/>
    </source>
</evidence>
<evidence type="ECO:0000256" key="4">
    <source>
        <dbReference type="ARBA" id="ARBA00022692"/>
    </source>
</evidence>
<gene>
    <name evidence="9" type="ORF">GCM10023189_11660</name>
</gene>
<protein>
    <submittedName>
        <fullName evidence="9">Undecaprenyl-phosphate glucose phosphotransferase</fullName>
    </submittedName>
</protein>
<feature type="transmembrane region" description="Helical" evidence="7">
    <location>
        <begin position="279"/>
        <end position="303"/>
    </location>
</feature>
<evidence type="ECO:0000256" key="1">
    <source>
        <dbReference type="ARBA" id="ARBA00004141"/>
    </source>
</evidence>
<evidence type="ECO:0000313" key="10">
    <source>
        <dbReference type="Proteomes" id="UP001501175"/>
    </source>
</evidence>
<keyword evidence="5 7" id="KW-1133">Transmembrane helix</keyword>
<comment type="subcellular location">
    <subcellularLocation>
        <location evidence="1">Membrane</location>
        <topology evidence="1">Multi-pass membrane protein</topology>
    </subcellularLocation>
</comment>
<feature type="transmembrane region" description="Helical" evidence="7">
    <location>
        <begin position="44"/>
        <end position="67"/>
    </location>
</feature>
<keyword evidence="4 7" id="KW-0812">Transmembrane</keyword>
<evidence type="ECO:0000256" key="3">
    <source>
        <dbReference type="ARBA" id="ARBA00022679"/>
    </source>
</evidence>
<feature type="domain" description="Bacterial sugar transferase" evidence="8">
    <location>
        <begin position="274"/>
        <end position="459"/>
    </location>
</feature>
<keyword evidence="3" id="KW-0808">Transferase</keyword>
<accession>A0ABP8MLA7</accession>